<comment type="caution">
    <text evidence="3">The sequence shown here is derived from an EMBL/GenBank/DDBJ whole genome shotgun (WGS) entry which is preliminary data.</text>
</comment>
<dbReference type="InterPro" id="IPR043129">
    <property type="entry name" value="ATPase_NBD"/>
</dbReference>
<dbReference type="InterPro" id="IPR000600">
    <property type="entry name" value="ROK"/>
</dbReference>
<dbReference type="SUPFAM" id="SSF53067">
    <property type="entry name" value="Actin-like ATPase domain"/>
    <property type="match status" value="1"/>
</dbReference>
<dbReference type="SUPFAM" id="SSF46785">
    <property type="entry name" value="Winged helix' DNA-binding domain"/>
    <property type="match status" value="1"/>
</dbReference>
<evidence type="ECO:0000313" key="3">
    <source>
        <dbReference type="EMBL" id="MBR7832601.1"/>
    </source>
</evidence>
<name>A0A941IRU0_9ACTN</name>
<gene>
    <name evidence="3" type="ORF">KDL01_04985</name>
</gene>
<evidence type="ECO:0000259" key="2">
    <source>
        <dbReference type="Pfam" id="PF12802"/>
    </source>
</evidence>
<sequence length="404" mass="41938">MSTTSAEGPASQQGMRRANLALVLGAVSRLGSTSRAQVAEATGLTRASAGSLVNELLEAGLVREHGASLEGRVGRPSTVVSLNDRGPAGLGLDVGVEHAGACVVDLRGEVRIHIRRPARHRGQDPRTVAANLAEVAKTALARADELGLTLVGAGVAVPGLIGTSDTVVHAPNLGWHDVDLIGRLRDLLPDRLRALPVEVENEANLGALAELWRGSGARDFVHVSAEAGIGAAVVVDGQLLRGTRGFAGELGHMPVYPDGRPCACGSHGCLEQYAGEQAVLRECGLTGEVEEGERDRIELLADGARAGREPVLRALDQAGRALGIALAGAVNLVDPETVVLAGAYAELADWLLPGMQTELGARVRIRPWQPDGLVVSALRREGPMIGAASAVVQRVIADPSVLRG</sequence>
<keyword evidence="4" id="KW-1185">Reference proteome</keyword>
<reference evidence="3" key="1">
    <citation type="submission" date="2021-04" db="EMBL/GenBank/DDBJ databases">
        <title>Genome based classification of Actinospica acidithermotolerans sp. nov., an actinobacterium isolated from an Indonesian hot spring.</title>
        <authorList>
            <person name="Kusuma A.B."/>
            <person name="Putra K.E."/>
            <person name="Nafisah S."/>
            <person name="Loh J."/>
            <person name="Nouioui I."/>
            <person name="Goodfellow M."/>
        </authorList>
    </citation>
    <scope>NUCLEOTIDE SEQUENCE</scope>
    <source>
        <strain evidence="3">CSCA 57</strain>
    </source>
</reference>
<dbReference type="InterPro" id="IPR036388">
    <property type="entry name" value="WH-like_DNA-bd_sf"/>
</dbReference>
<dbReference type="Pfam" id="PF12802">
    <property type="entry name" value="MarR_2"/>
    <property type="match status" value="1"/>
</dbReference>
<dbReference type="PANTHER" id="PTHR18964">
    <property type="entry name" value="ROK (REPRESSOR, ORF, KINASE) FAMILY"/>
    <property type="match status" value="1"/>
</dbReference>
<dbReference type="Gene3D" id="3.30.420.40">
    <property type="match status" value="2"/>
</dbReference>
<dbReference type="InterPro" id="IPR036390">
    <property type="entry name" value="WH_DNA-bd_sf"/>
</dbReference>
<evidence type="ECO:0000256" key="1">
    <source>
        <dbReference type="ARBA" id="ARBA00006479"/>
    </source>
</evidence>
<dbReference type="Pfam" id="PF00480">
    <property type="entry name" value="ROK"/>
    <property type="match status" value="1"/>
</dbReference>
<dbReference type="RefSeq" id="WP_212527127.1">
    <property type="nucleotide sequence ID" value="NZ_JAGSOG010000013.1"/>
</dbReference>
<evidence type="ECO:0000313" key="4">
    <source>
        <dbReference type="Proteomes" id="UP000675781"/>
    </source>
</evidence>
<accession>A0A941IRU0</accession>
<feature type="domain" description="HTH marR-type" evidence="2">
    <location>
        <begin position="22"/>
        <end position="64"/>
    </location>
</feature>
<proteinExistence type="inferred from homology"/>
<organism evidence="3 4">
    <name type="scientific">Actinospica durhamensis</name>
    <dbReference type="NCBI Taxonomy" id="1508375"/>
    <lineage>
        <taxon>Bacteria</taxon>
        <taxon>Bacillati</taxon>
        <taxon>Actinomycetota</taxon>
        <taxon>Actinomycetes</taxon>
        <taxon>Catenulisporales</taxon>
        <taxon>Actinospicaceae</taxon>
        <taxon>Actinospica</taxon>
    </lineage>
</organism>
<dbReference type="PANTHER" id="PTHR18964:SF149">
    <property type="entry name" value="BIFUNCTIONAL UDP-N-ACETYLGLUCOSAMINE 2-EPIMERASE_N-ACETYLMANNOSAMINE KINASE"/>
    <property type="match status" value="1"/>
</dbReference>
<dbReference type="AlphaFoldDB" id="A0A941IRU0"/>
<dbReference type="Gene3D" id="1.10.10.10">
    <property type="entry name" value="Winged helix-like DNA-binding domain superfamily/Winged helix DNA-binding domain"/>
    <property type="match status" value="1"/>
</dbReference>
<protein>
    <submittedName>
        <fullName evidence="3">ROK family transcriptional regulator</fullName>
    </submittedName>
</protein>
<dbReference type="EMBL" id="JAGSOG010000013">
    <property type="protein sequence ID" value="MBR7832601.1"/>
    <property type="molecule type" value="Genomic_DNA"/>
</dbReference>
<dbReference type="InterPro" id="IPR000835">
    <property type="entry name" value="HTH_MarR-typ"/>
</dbReference>
<dbReference type="CDD" id="cd24076">
    <property type="entry name" value="ASKHA_ATPase_ROK_BsXylR-like"/>
    <property type="match status" value="1"/>
</dbReference>
<dbReference type="Proteomes" id="UP000675781">
    <property type="component" value="Unassembled WGS sequence"/>
</dbReference>
<comment type="similarity">
    <text evidence="1">Belongs to the ROK (NagC/XylR) family.</text>
</comment>